<feature type="compositionally biased region" description="Pro residues" evidence="1">
    <location>
        <begin position="23"/>
        <end position="34"/>
    </location>
</feature>
<dbReference type="RefSeq" id="WP_259860385.1">
    <property type="nucleotide sequence ID" value="NZ_BAAAST010000057.1"/>
</dbReference>
<gene>
    <name evidence="3" type="ORF">Dfulv_47590</name>
</gene>
<protein>
    <submittedName>
        <fullName evidence="3">Uncharacterized protein</fullName>
    </submittedName>
</protein>
<feature type="transmembrane region" description="Helical" evidence="2">
    <location>
        <begin position="138"/>
        <end position="158"/>
    </location>
</feature>
<evidence type="ECO:0000313" key="4">
    <source>
        <dbReference type="Proteomes" id="UP001059617"/>
    </source>
</evidence>
<keyword evidence="2" id="KW-0472">Membrane</keyword>
<evidence type="ECO:0000313" key="3">
    <source>
        <dbReference type="EMBL" id="UWP82613.1"/>
    </source>
</evidence>
<reference evidence="3" key="1">
    <citation type="submission" date="2021-04" db="EMBL/GenBank/DDBJ databases">
        <authorList>
            <person name="Hartkoorn R.C."/>
            <person name="Beaudoing E."/>
            <person name="Hot D."/>
        </authorList>
    </citation>
    <scope>NUCLEOTIDE SEQUENCE</scope>
    <source>
        <strain evidence="3">NRRL B-16292</strain>
    </source>
</reference>
<feature type="transmembrane region" description="Helical" evidence="2">
    <location>
        <begin position="108"/>
        <end position="126"/>
    </location>
</feature>
<feature type="region of interest" description="Disordered" evidence="1">
    <location>
        <begin position="1"/>
        <end position="34"/>
    </location>
</feature>
<accession>A0ABY5VXT5</accession>
<keyword evidence="2" id="KW-0812">Transmembrane</keyword>
<keyword evidence="2" id="KW-1133">Transmembrane helix</keyword>
<keyword evidence="4" id="KW-1185">Reference proteome</keyword>
<dbReference type="EMBL" id="CP073720">
    <property type="protein sequence ID" value="UWP82613.1"/>
    <property type="molecule type" value="Genomic_DNA"/>
</dbReference>
<proteinExistence type="predicted"/>
<feature type="transmembrane region" description="Helical" evidence="2">
    <location>
        <begin position="178"/>
        <end position="199"/>
    </location>
</feature>
<feature type="transmembrane region" description="Helical" evidence="2">
    <location>
        <begin position="49"/>
        <end position="69"/>
    </location>
</feature>
<feature type="region of interest" description="Disordered" evidence="1">
    <location>
        <begin position="215"/>
        <end position="238"/>
    </location>
</feature>
<sequence>MPEQEPKPTDMIEWGNPQAGPDMVPPAPVAAPEPSPIAEPPAVQRPGPIAYALLAIGFGLALAAQYLPWSSFKTGISSRDDDTLVSPTRREIPPSIDINLANLNTGHVVAYLSTIVLALCAIAVLLSAGGVVRRTATAAAGGLLAGNLLVLVGFKSAIDNLGMNSSSAFALPDDAISVGAGYPLAVSAALILAAGVIVAGRGPLLRGMRGFGRKSVEEPEDGAPLDLTVTPVPPSHLR</sequence>
<name>A0ABY5VXT5_9ACTN</name>
<evidence type="ECO:0000256" key="2">
    <source>
        <dbReference type="SAM" id="Phobius"/>
    </source>
</evidence>
<organism evidence="3 4">
    <name type="scientific">Dactylosporangium fulvum</name>
    <dbReference type="NCBI Taxonomy" id="53359"/>
    <lineage>
        <taxon>Bacteria</taxon>
        <taxon>Bacillati</taxon>
        <taxon>Actinomycetota</taxon>
        <taxon>Actinomycetes</taxon>
        <taxon>Micromonosporales</taxon>
        <taxon>Micromonosporaceae</taxon>
        <taxon>Dactylosporangium</taxon>
    </lineage>
</organism>
<reference evidence="3" key="2">
    <citation type="submission" date="2022-09" db="EMBL/GenBank/DDBJ databases">
        <title>Biosynthetic gene clusters of Dactylosporangioum fulvum.</title>
        <authorList>
            <person name="Caradec T."/>
        </authorList>
    </citation>
    <scope>NUCLEOTIDE SEQUENCE</scope>
    <source>
        <strain evidence="3">NRRL B-16292</strain>
    </source>
</reference>
<dbReference type="Proteomes" id="UP001059617">
    <property type="component" value="Chromosome"/>
</dbReference>
<evidence type="ECO:0000256" key="1">
    <source>
        <dbReference type="SAM" id="MobiDB-lite"/>
    </source>
</evidence>
<feature type="compositionally biased region" description="Basic and acidic residues" evidence="1">
    <location>
        <begin position="1"/>
        <end position="10"/>
    </location>
</feature>